<dbReference type="SUPFAM" id="SSF48230">
    <property type="entry name" value="Chondroitin AC/alginate lyase"/>
    <property type="match status" value="1"/>
</dbReference>
<organism evidence="8 9">
    <name type="scientific">Kribbella sancticallisti</name>
    <dbReference type="NCBI Taxonomy" id="460087"/>
    <lineage>
        <taxon>Bacteria</taxon>
        <taxon>Bacillati</taxon>
        <taxon>Actinomycetota</taxon>
        <taxon>Actinomycetes</taxon>
        <taxon>Propionibacteriales</taxon>
        <taxon>Kribbellaceae</taxon>
        <taxon>Kribbella</taxon>
    </lineage>
</organism>
<evidence type="ECO:0000259" key="6">
    <source>
        <dbReference type="Pfam" id="PF07940"/>
    </source>
</evidence>
<dbReference type="Pfam" id="PF16889">
    <property type="entry name" value="Hepar_II_III_N"/>
    <property type="match status" value="1"/>
</dbReference>
<feature type="domain" description="Heparin-sulfate lyase N-terminal" evidence="7">
    <location>
        <begin position="93"/>
        <end position="291"/>
    </location>
</feature>
<dbReference type="InterPro" id="IPR012480">
    <property type="entry name" value="Hepar_II_III_C"/>
</dbReference>
<dbReference type="InterPro" id="IPR031680">
    <property type="entry name" value="Hepar_II_III_N"/>
</dbReference>
<feature type="region of interest" description="Disordered" evidence="5">
    <location>
        <begin position="501"/>
        <end position="521"/>
    </location>
</feature>
<dbReference type="RefSeq" id="WP_344209456.1">
    <property type="nucleotide sequence ID" value="NZ_BAAAOS010000006.1"/>
</dbReference>
<evidence type="ECO:0008006" key="10">
    <source>
        <dbReference type="Google" id="ProtNLM"/>
    </source>
</evidence>
<dbReference type="PANTHER" id="PTHR39210:SF1">
    <property type="entry name" value="HEPARIN-SULFATE LYASE"/>
    <property type="match status" value="1"/>
</dbReference>
<comment type="caution">
    <text evidence="8">The sequence shown here is derived from an EMBL/GenBank/DDBJ whole genome shotgun (WGS) entry which is preliminary data.</text>
</comment>
<gene>
    <name evidence="8" type="ORF">GCM10009789_06150</name>
</gene>
<keyword evidence="4" id="KW-0456">Lyase</keyword>
<sequence length="638" mass="70400">MPSHRRRPTRRQLLPLLAAAFVIATIVVTSSVVSQQTAWGPDAKVQRAAAEGKVTPAPAKQATTRAPQKKYACPGFSGIERTNPVSQLYQDSFAWSIYPPYQVGNGKGDVNWRSNPHKAPSWYMWLHSLRWLGQGVHAAAGGDRKAMARVTTLVHDWVKDNPFSWKSDVGAWESTMHRTNVLICTRQAILSGLKVTRLPKNYAWLDKSLLDHAKFLEANWSGGWNHGTDESIALFGIGCTLGREDLKKLAQQRLATGITSSIDKQGSTNEQSVGYAQFNYNLWGRAIKVLKECGADPGTTITARRTLLANWLALATDSFGRLHQLGDSELHKTYLDPGTPLEYAASLGTRGIRPTQRVGIFDAGYVFGRTGWGETRPFTQESTYSIRYGPARALHGQDDHMSITYTSHGRPILIDGGHAGYQFDKWRNWVKSEAAHNVLSSPVMAGRQTPTKLNRAEVQANSEFYELSDEPAPGMTRRRAVLVLKNPDLIVTLDRATSQQNEPFQTQWHLPSDQKATVSSPNTVVAQKPGEKVKTVLLQIPYQQKLPSNATKVVHGQADPVQGWHYPKATVRVAAPVVTFNREGRSATILSLIIPAASNATVTHKVRWQGSTQLIDLTIGTVRTTIGITPDGTLTRVK</sequence>
<evidence type="ECO:0000256" key="2">
    <source>
        <dbReference type="ARBA" id="ARBA00022729"/>
    </source>
</evidence>
<feature type="domain" description="Heparinase II/III-like C-terminal" evidence="6">
    <location>
        <begin position="386"/>
        <end position="530"/>
    </location>
</feature>
<evidence type="ECO:0000256" key="1">
    <source>
        <dbReference type="ARBA" id="ARBA00004418"/>
    </source>
</evidence>
<keyword evidence="3" id="KW-0574">Periplasm</keyword>
<evidence type="ECO:0000259" key="7">
    <source>
        <dbReference type="Pfam" id="PF16889"/>
    </source>
</evidence>
<dbReference type="EMBL" id="BAAAOS010000006">
    <property type="protein sequence ID" value="GAA1555466.1"/>
    <property type="molecule type" value="Genomic_DNA"/>
</dbReference>
<protein>
    <recommendedName>
        <fullName evidence="10">Heparinase II/III-like protein</fullName>
    </recommendedName>
</protein>
<reference evidence="8 9" key="1">
    <citation type="journal article" date="2019" name="Int. J. Syst. Evol. Microbiol.">
        <title>The Global Catalogue of Microorganisms (GCM) 10K type strain sequencing project: providing services to taxonomists for standard genome sequencing and annotation.</title>
        <authorList>
            <consortium name="The Broad Institute Genomics Platform"/>
            <consortium name="The Broad Institute Genome Sequencing Center for Infectious Disease"/>
            <person name="Wu L."/>
            <person name="Ma J."/>
        </authorList>
    </citation>
    <scope>NUCLEOTIDE SEQUENCE [LARGE SCALE GENOMIC DNA]</scope>
    <source>
        <strain evidence="8 9">JCM 14969</strain>
    </source>
</reference>
<evidence type="ECO:0000313" key="8">
    <source>
        <dbReference type="EMBL" id="GAA1555466.1"/>
    </source>
</evidence>
<dbReference type="InterPro" id="IPR008929">
    <property type="entry name" value="Chondroitin_lyas"/>
</dbReference>
<evidence type="ECO:0000256" key="3">
    <source>
        <dbReference type="ARBA" id="ARBA00022764"/>
    </source>
</evidence>
<evidence type="ECO:0000256" key="5">
    <source>
        <dbReference type="SAM" id="MobiDB-lite"/>
    </source>
</evidence>
<evidence type="ECO:0000256" key="4">
    <source>
        <dbReference type="ARBA" id="ARBA00023239"/>
    </source>
</evidence>
<evidence type="ECO:0000313" key="9">
    <source>
        <dbReference type="Proteomes" id="UP001500393"/>
    </source>
</evidence>
<dbReference type="Pfam" id="PF07940">
    <property type="entry name" value="Hepar_II_III_C"/>
    <property type="match status" value="1"/>
</dbReference>
<dbReference type="Gene3D" id="2.70.98.70">
    <property type="match status" value="1"/>
</dbReference>
<dbReference type="Gene3D" id="1.50.10.100">
    <property type="entry name" value="Chondroitin AC/alginate lyase"/>
    <property type="match status" value="1"/>
</dbReference>
<keyword evidence="9" id="KW-1185">Reference proteome</keyword>
<keyword evidence="2" id="KW-0732">Signal</keyword>
<dbReference type="Proteomes" id="UP001500393">
    <property type="component" value="Unassembled WGS sequence"/>
</dbReference>
<accession>A0ABN2CCJ1</accession>
<comment type="subcellular location">
    <subcellularLocation>
        <location evidence="1">Periplasm</location>
    </subcellularLocation>
</comment>
<name>A0ABN2CCJ1_9ACTN</name>
<dbReference type="PANTHER" id="PTHR39210">
    <property type="entry name" value="HEPARIN-SULFATE LYASE"/>
    <property type="match status" value="1"/>
</dbReference>
<proteinExistence type="predicted"/>